<keyword evidence="4 7" id="KW-0812">Transmembrane</keyword>
<proteinExistence type="inferred from homology"/>
<evidence type="ECO:0000256" key="2">
    <source>
        <dbReference type="ARBA" id="ARBA00022448"/>
    </source>
</evidence>
<evidence type="ECO:0000256" key="1">
    <source>
        <dbReference type="ARBA" id="ARBA00004141"/>
    </source>
</evidence>
<keyword evidence="3 7" id="KW-0592">Phosphate transport</keyword>
<evidence type="ECO:0000256" key="4">
    <source>
        <dbReference type="ARBA" id="ARBA00022692"/>
    </source>
</evidence>
<dbReference type="AlphaFoldDB" id="A0AA88ANP5"/>
<feature type="transmembrane region" description="Helical" evidence="7">
    <location>
        <begin position="103"/>
        <end position="125"/>
    </location>
</feature>
<evidence type="ECO:0000256" key="3">
    <source>
        <dbReference type="ARBA" id="ARBA00022592"/>
    </source>
</evidence>
<keyword evidence="5 7" id="KW-1133">Transmembrane helix</keyword>
<name>A0AA88ANP5_FICCA</name>
<evidence type="ECO:0000256" key="5">
    <source>
        <dbReference type="ARBA" id="ARBA00022989"/>
    </source>
</evidence>
<feature type="transmembrane region" description="Helical" evidence="7">
    <location>
        <begin position="167"/>
        <end position="193"/>
    </location>
</feature>
<feature type="compositionally biased region" description="Basic and acidic residues" evidence="8">
    <location>
        <begin position="326"/>
        <end position="341"/>
    </location>
</feature>
<dbReference type="GO" id="GO:0035435">
    <property type="term" value="P:phosphate ion transmembrane transport"/>
    <property type="evidence" value="ECO:0007669"/>
    <property type="project" value="TreeGrafter"/>
</dbReference>
<sequence length="458" mass="50937">MIMALKNESVTLDFAMKTVGKWKDTYQWIPIFGAFAAITTSFFAGANNLPAPFSTPVGSGALTLLKAFVTAGAIYVPGTAFSSKGYRLFSNFFLEERQPDAGFLMWSLVIVLVTAAIWLALATYLELPVSFQQSIQGALLGTILVTEGFSYIPLWNKNQNHNFKGGGLVWILLEWTVAPITACFCTILLFTVLKRSVLRHENVERRILVFLSIDYGASAGLLCFFLLYQVIPDIDLYEWAAVTAVAGATLIGAVLSLVVVAPLVTKKFETIKNYKRKKANMSRNNQSVEGDHQEQECNIRVDHHADEGIESALREYMQMRVLETVHEEDEKSWPDSPDVAHDSGIPAQDPSLNKSSTEQTAQFKQLLQSTPNRLVHIRNFQKLSKTTTTENVSEFIRDFAKSTCAPVVKDDWGIKCSSGILPVWISVDSMPGRKVDLCQQLKRVDFPIVYSHSSSCGQ</sequence>
<evidence type="ECO:0000313" key="9">
    <source>
        <dbReference type="EMBL" id="GMN43491.1"/>
    </source>
</evidence>
<comment type="subcellular location">
    <subcellularLocation>
        <location evidence="1 7">Membrane</location>
        <topology evidence="1 7">Multi-pass membrane protein</topology>
    </subcellularLocation>
</comment>
<reference evidence="9" key="1">
    <citation type="submission" date="2023-07" db="EMBL/GenBank/DDBJ databases">
        <title>draft genome sequence of fig (Ficus carica).</title>
        <authorList>
            <person name="Takahashi T."/>
            <person name="Nishimura K."/>
        </authorList>
    </citation>
    <scope>NUCLEOTIDE SEQUENCE</scope>
</reference>
<evidence type="ECO:0000313" key="10">
    <source>
        <dbReference type="Proteomes" id="UP001187192"/>
    </source>
</evidence>
<feature type="transmembrane region" description="Helical" evidence="7">
    <location>
        <begin position="239"/>
        <end position="265"/>
    </location>
</feature>
<protein>
    <recommendedName>
        <fullName evidence="7">Phosphate transporter</fullName>
    </recommendedName>
</protein>
<evidence type="ECO:0000256" key="6">
    <source>
        <dbReference type="ARBA" id="ARBA00023136"/>
    </source>
</evidence>
<organism evidence="9 10">
    <name type="scientific">Ficus carica</name>
    <name type="common">Common fig</name>
    <dbReference type="NCBI Taxonomy" id="3494"/>
    <lineage>
        <taxon>Eukaryota</taxon>
        <taxon>Viridiplantae</taxon>
        <taxon>Streptophyta</taxon>
        <taxon>Embryophyta</taxon>
        <taxon>Tracheophyta</taxon>
        <taxon>Spermatophyta</taxon>
        <taxon>Magnoliopsida</taxon>
        <taxon>eudicotyledons</taxon>
        <taxon>Gunneridae</taxon>
        <taxon>Pentapetalae</taxon>
        <taxon>rosids</taxon>
        <taxon>fabids</taxon>
        <taxon>Rosales</taxon>
        <taxon>Moraceae</taxon>
        <taxon>Ficeae</taxon>
        <taxon>Ficus</taxon>
    </lineage>
</organism>
<gene>
    <name evidence="9" type="ORF">TIFTF001_012691</name>
</gene>
<dbReference type="Proteomes" id="UP001187192">
    <property type="component" value="Unassembled WGS sequence"/>
</dbReference>
<dbReference type="EMBL" id="BTGU01000016">
    <property type="protein sequence ID" value="GMN43491.1"/>
    <property type="molecule type" value="Genomic_DNA"/>
</dbReference>
<keyword evidence="6 7" id="KW-0472">Membrane</keyword>
<comment type="function">
    <text evidence="7">Sodium-phosphate symporter.</text>
</comment>
<dbReference type="GO" id="GO:0005315">
    <property type="term" value="F:phosphate transmembrane transporter activity"/>
    <property type="evidence" value="ECO:0007669"/>
    <property type="project" value="InterPro"/>
</dbReference>
<dbReference type="PANTHER" id="PTHR11101">
    <property type="entry name" value="PHOSPHATE TRANSPORTER"/>
    <property type="match status" value="1"/>
</dbReference>
<accession>A0AA88ANP5</accession>
<comment type="similarity">
    <text evidence="7">Belongs to the inorganic phosphate transporter (PiT) (TC 2.A.20) family.</text>
</comment>
<feature type="compositionally biased region" description="Polar residues" evidence="8">
    <location>
        <begin position="350"/>
        <end position="361"/>
    </location>
</feature>
<feature type="transmembrane region" description="Helical" evidence="7">
    <location>
        <begin position="205"/>
        <end position="227"/>
    </location>
</feature>
<evidence type="ECO:0000256" key="7">
    <source>
        <dbReference type="RuleBase" id="RU363058"/>
    </source>
</evidence>
<dbReference type="Pfam" id="PF01384">
    <property type="entry name" value="PHO4"/>
    <property type="match status" value="1"/>
</dbReference>
<keyword evidence="2 7" id="KW-0813">Transport</keyword>
<feature type="transmembrane region" description="Helical" evidence="7">
    <location>
        <begin position="61"/>
        <end position="83"/>
    </location>
</feature>
<dbReference type="PANTHER" id="PTHR11101:SF89">
    <property type="entry name" value="PHOSPHATE TRANSPORTER"/>
    <property type="match status" value="1"/>
</dbReference>
<evidence type="ECO:0000256" key="8">
    <source>
        <dbReference type="SAM" id="MobiDB-lite"/>
    </source>
</evidence>
<dbReference type="InterPro" id="IPR001204">
    <property type="entry name" value="Phos_transporter"/>
</dbReference>
<comment type="caution">
    <text evidence="9">The sequence shown here is derived from an EMBL/GenBank/DDBJ whole genome shotgun (WGS) entry which is preliminary data.</text>
</comment>
<feature type="region of interest" description="Disordered" evidence="8">
    <location>
        <begin position="326"/>
        <end position="361"/>
    </location>
</feature>
<keyword evidence="10" id="KW-1185">Reference proteome</keyword>
<feature type="transmembrane region" description="Helical" evidence="7">
    <location>
        <begin position="28"/>
        <end position="49"/>
    </location>
</feature>
<dbReference type="GO" id="GO:0016020">
    <property type="term" value="C:membrane"/>
    <property type="evidence" value="ECO:0007669"/>
    <property type="project" value="UniProtKB-SubCell"/>
</dbReference>